<dbReference type="AlphaFoldDB" id="A0A5B7G6B6"/>
<protein>
    <recommendedName>
        <fullName evidence="4">RNA-binding protein 34</fullName>
    </recommendedName>
</protein>
<dbReference type="EMBL" id="VSRR010012384">
    <property type="protein sequence ID" value="MPC54482.1"/>
    <property type="molecule type" value="Genomic_DNA"/>
</dbReference>
<dbReference type="GO" id="GO:0003676">
    <property type="term" value="F:nucleic acid binding"/>
    <property type="evidence" value="ECO:0007669"/>
    <property type="project" value="InterPro"/>
</dbReference>
<dbReference type="OrthoDB" id="442677at2759"/>
<evidence type="ECO:0008006" key="4">
    <source>
        <dbReference type="Google" id="ProtNLM"/>
    </source>
</evidence>
<keyword evidence="3" id="KW-1185">Reference proteome</keyword>
<accession>A0A5B7G6B6</accession>
<feature type="region of interest" description="Disordered" evidence="1">
    <location>
        <begin position="31"/>
        <end position="53"/>
    </location>
</feature>
<organism evidence="2 3">
    <name type="scientific">Portunus trituberculatus</name>
    <name type="common">Swimming crab</name>
    <name type="synonym">Neptunus trituberculatus</name>
    <dbReference type="NCBI Taxonomy" id="210409"/>
    <lineage>
        <taxon>Eukaryota</taxon>
        <taxon>Metazoa</taxon>
        <taxon>Ecdysozoa</taxon>
        <taxon>Arthropoda</taxon>
        <taxon>Crustacea</taxon>
        <taxon>Multicrustacea</taxon>
        <taxon>Malacostraca</taxon>
        <taxon>Eumalacostraca</taxon>
        <taxon>Eucarida</taxon>
        <taxon>Decapoda</taxon>
        <taxon>Pleocyemata</taxon>
        <taxon>Brachyura</taxon>
        <taxon>Eubrachyura</taxon>
        <taxon>Portunoidea</taxon>
        <taxon>Portunidae</taxon>
        <taxon>Portuninae</taxon>
        <taxon>Portunus</taxon>
    </lineage>
</organism>
<dbReference type="InterPro" id="IPR012677">
    <property type="entry name" value="Nucleotide-bd_a/b_plait_sf"/>
</dbReference>
<name>A0A5B7G6B6_PORTR</name>
<gene>
    <name evidence="2" type="ORF">E2C01_048400</name>
</gene>
<evidence type="ECO:0000313" key="3">
    <source>
        <dbReference type="Proteomes" id="UP000324222"/>
    </source>
</evidence>
<sequence>MKFLAQNMSSCNEVIEAMEAGSAVAMSSLYPKSNKQKKSKMKNSEKLADSATSDLSNVMELQMKNGNVDVKNYPDITHMPADTSLSEVLPKTKKVLKNNQANLQALTENSSGANKKNKKHKKAKMNVFGMPESNDEKEQRTIFVGNVNTKTTRKSLTRFFNKYGKVG</sequence>
<dbReference type="InterPro" id="IPR035979">
    <property type="entry name" value="RBD_domain_sf"/>
</dbReference>
<dbReference type="Proteomes" id="UP000324222">
    <property type="component" value="Unassembled WGS sequence"/>
</dbReference>
<dbReference type="Gene3D" id="3.30.70.330">
    <property type="match status" value="1"/>
</dbReference>
<proteinExistence type="predicted"/>
<evidence type="ECO:0000313" key="2">
    <source>
        <dbReference type="EMBL" id="MPC54482.1"/>
    </source>
</evidence>
<dbReference type="SUPFAM" id="SSF54928">
    <property type="entry name" value="RNA-binding domain, RBD"/>
    <property type="match status" value="1"/>
</dbReference>
<reference evidence="2 3" key="1">
    <citation type="submission" date="2019-05" db="EMBL/GenBank/DDBJ databases">
        <title>Another draft genome of Portunus trituberculatus and its Hox gene families provides insights of decapod evolution.</title>
        <authorList>
            <person name="Jeong J.-H."/>
            <person name="Song I."/>
            <person name="Kim S."/>
            <person name="Choi T."/>
            <person name="Kim D."/>
            <person name="Ryu S."/>
            <person name="Kim W."/>
        </authorList>
    </citation>
    <scope>NUCLEOTIDE SEQUENCE [LARGE SCALE GENOMIC DNA]</scope>
    <source>
        <tissue evidence="2">Muscle</tissue>
    </source>
</reference>
<evidence type="ECO:0000256" key="1">
    <source>
        <dbReference type="SAM" id="MobiDB-lite"/>
    </source>
</evidence>
<comment type="caution">
    <text evidence="2">The sequence shown here is derived from an EMBL/GenBank/DDBJ whole genome shotgun (WGS) entry which is preliminary data.</text>
</comment>